<evidence type="ECO:0000313" key="3">
    <source>
        <dbReference type="Proteomes" id="UP000672526"/>
    </source>
</evidence>
<keyword evidence="1" id="KW-0472">Membrane</keyword>
<keyword evidence="1" id="KW-0812">Transmembrane</keyword>
<dbReference type="Proteomes" id="UP000672526">
    <property type="component" value="Unassembled WGS sequence"/>
</dbReference>
<comment type="caution">
    <text evidence="2">The sequence shown here is derived from an EMBL/GenBank/DDBJ whole genome shotgun (WGS) entry which is preliminary data.</text>
</comment>
<evidence type="ECO:0008006" key="4">
    <source>
        <dbReference type="Google" id="ProtNLM"/>
    </source>
</evidence>
<sequence>MRQMSFGECAGKAWLGTWQIVTTMPFFLLSFMAALACTFAFPDILAAAAAPPDAGVQEAMRAAPGSSVMNFARVFIGALLSVKIHRTVLLGEGEKPLFPAERRVVPRYVGLYLLIGVATLVFAIAIMLTGKFVFNLPVASPATLLLSFAVGLFIAVRLSLLFPALSLGSRFALKAAWRDSRKHFWQIGGMMFFVSAPLMVIGIAAALALKPLLEGLHPVQQLMLIAAGQAFLSTLFSVLSAVTLSWLYARFAGELRTLVNDQPVGELAS</sequence>
<feature type="transmembrane region" description="Helical" evidence="1">
    <location>
        <begin position="221"/>
        <end position="248"/>
    </location>
</feature>
<reference evidence="2 3" key="1">
    <citation type="submission" date="2021-02" db="EMBL/GenBank/DDBJ databases">
        <authorList>
            <person name="Vanwijnsberghe S."/>
        </authorList>
    </citation>
    <scope>NUCLEOTIDE SEQUENCE [LARGE SCALE GENOMIC DNA]</scope>
    <source>
        <strain evidence="2 3">LMG 31837</strain>
    </source>
</reference>
<feature type="transmembrane region" description="Helical" evidence="1">
    <location>
        <begin position="142"/>
        <end position="163"/>
    </location>
</feature>
<name>A0ABM8S2K1_9BURK</name>
<feature type="transmembrane region" description="Helical" evidence="1">
    <location>
        <begin position="184"/>
        <end position="209"/>
    </location>
</feature>
<feature type="transmembrane region" description="Helical" evidence="1">
    <location>
        <begin position="109"/>
        <end position="130"/>
    </location>
</feature>
<accession>A0ABM8S2K1</accession>
<gene>
    <name evidence="2" type="ORF">R69888_04513</name>
</gene>
<keyword evidence="3" id="KW-1185">Reference proteome</keyword>
<evidence type="ECO:0000256" key="1">
    <source>
        <dbReference type="SAM" id="Phobius"/>
    </source>
</evidence>
<protein>
    <recommendedName>
        <fullName evidence="4">Transmembrane protein</fullName>
    </recommendedName>
</protein>
<dbReference type="EMBL" id="CAJNBK010000014">
    <property type="protein sequence ID" value="CAE6785561.1"/>
    <property type="molecule type" value="Genomic_DNA"/>
</dbReference>
<organism evidence="2 3">
    <name type="scientific">Paraburkholderia haematera</name>
    <dbReference type="NCBI Taxonomy" id="2793077"/>
    <lineage>
        <taxon>Bacteria</taxon>
        <taxon>Pseudomonadati</taxon>
        <taxon>Pseudomonadota</taxon>
        <taxon>Betaproteobacteria</taxon>
        <taxon>Burkholderiales</taxon>
        <taxon>Burkholderiaceae</taxon>
        <taxon>Paraburkholderia</taxon>
    </lineage>
</organism>
<evidence type="ECO:0000313" key="2">
    <source>
        <dbReference type="EMBL" id="CAE6785561.1"/>
    </source>
</evidence>
<keyword evidence="1" id="KW-1133">Transmembrane helix</keyword>
<proteinExistence type="predicted"/>